<dbReference type="Pfam" id="PF14229">
    <property type="entry name" value="DUF4332"/>
    <property type="match status" value="1"/>
</dbReference>
<dbReference type="InterPro" id="IPR025567">
    <property type="entry name" value="DUF4332"/>
</dbReference>
<evidence type="ECO:0000259" key="1">
    <source>
        <dbReference type="Pfam" id="PF14229"/>
    </source>
</evidence>
<dbReference type="STRING" id="323097.Nham_2632"/>
<proteinExistence type="predicted"/>
<dbReference type="eggNOG" id="COG3743">
    <property type="taxonomic scope" value="Bacteria"/>
</dbReference>
<gene>
    <name evidence="2" type="ordered locus">Nham_2632</name>
</gene>
<feature type="domain" description="DUF4332" evidence="1">
    <location>
        <begin position="27"/>
        <end position="146"/>
    </location>
</feature>
<dbReference type="AlphaFoldDB" id="Q1QK34"/>
<protein>
    <recommendedName>
        <fullName evidence="1">DUF4332 domain-containing protein</fullName>
    </recommendedName>
</protein>
<dbReference type="KEGG" id="nha:Nham_2632"/>
<keyword evidence="3" id="KW-1185">Reference proteome</keyword>
<accession>Q1QK34</accession>
<evidence type="ECO:0000313" key="3">
    <source>
        <dbReference type="Proteomes" id="UP000001953"/>
    </source>
</evidence>
<dbReference type="HOGENOM" id="CLU_117602_1_0_5"/>
<dbReference type="Proteomes" id="UP000001953">
    <property type="component" value="Chromosome"/>
</dbReference>
<sequence>MPDLRRFVSSTFVFLNAMTYPISKLEGLSAVDAKKLRSVGIRTTDAYLEAASTSKGRKALAAKTGFSEQQLLEWANLADYMRIPGMGNGKTKLLRAAGVTTVRELTHRNPARLAQAMKDVNTRRKFVSVLPSEKSIGDLIAQARKLPLKITY</sequence>
<dbReference type="Gene3D" id="1.10.150.20">
    <property type="entry name" value="5' to 3' exonuclease, C-terminal subdomain"/>
    <property type="match status" value="2"/>
</dbReference>
<organism evidence="2 3">
    <name type="scientific">Nitrobacter hamburgensis (strain DSM 10229 / NCIMB 13809 / X14)</name>
    <dbReference type="NCBI Taxonomy" id="323097"/>
    <lineage>
        <taxon>Bacteria</taxon>
        <taxon>Pseudomonadati</taxon>
        <taxon>Pseudomonadota</taxon>
        <taxon>Alphaproteobacteria</taxon>
        <taxon>Hyphomicrobiales</taxon>
        <taxon>Nitrobacteraceae</taxon>
        <taxon>Nitrobacter</taxon>
    </lineage>
</organism>
<evidence type="ECO:0000313" key="2">
    <source>
        <dbReference type="EMBL" id="ABE63413.1"/>
    </source>
</evidence>
<dbReference type="EMBL" id="CP000319">
    <property type="protein sequence ID" value="ABE63413.1"/>
    <property type="molecule type" value="Genomic_DNA"/>
</dbReference>
<name>Q1QK34_NITHX</name>
<reference evidence="2 3" key="1">
    <citation type="submission" date="2006-03" db="EMBL/GenBank/DDBJ databases">
        <title>Complete sequence of chromosome of Nitrobacter hamburgensis X14.</title>
        <authorList>
            <consortium name="US DOE Joint Genome Institute"/>
            <person name="Copeland A."/>
            <person name="Lucas S."/>
            <person name="Lapidus A."/>
            <person name="Barry K."/>
            <person name="Detter J.C."/>
            <person name="Glavina del Rio T."/>
            <person name="Hammon N."/>
            <person name="Israni S."/>
            <person name="Dalin E."/>
            <person name="Tice H."/>
            <person name="Pitluck S."/>
            <person name="Chain P."/>
            <person name="Malfatti S."/>
            <person name="Shin M."/>
            <person name="Vergez L."/>
            <person name="Schmutz J."/>
            <person name="Larimer F."/>
            <person name="Land M."/>
            <person name="Hauser L."/>
            <person name="Kyrpides N."/>
            <person name="Ivanova N."/>
            <person name="Ward B."/>
            <person name="Arp D."/>
            <person name="Klotz M."/>
            <person name="Stein L."/>
            <person name="O'Mullan G."/>
            <person name="Starkenburg S."/>
            <person name="Sayavedra L."/>
            <person name="Poret-Peterson A.T."/>
            <person name="Gentry M.E."/>
            <person name="Bruce D."/>
            <person name="Richardson P."/>
        </authorList>
    </citation>
    <scope>NUCLEOTIDE SEQUENCE [LARGE SCALE GENOMIC DNA]</scope>
    <source>
        <strain evidence="3">DSM 10229 / NCIMB 13809 / X14</strain>
    </source>
</reference>